<sequence>MRYIVKTALLCRFLQNGGSPPTCFLQIGGLPLYTAERYSDIITITNGV</sequence>
<proteinExistence type="predicted"/>
<organism evidence="1 2">
    <name type="scientific">[Eubacterium] siraeum DSM 15702</name>
    <dbReference type="NCBI Taxonomy" id="428128"/>
    <lineage>
        <taxon>Bacteria</taxon>
        <taxon>Bacillati</taxon>
        <taxon>Bacillota</taxon>
        <taxon>Clostridia</taxon>
        <taxon>Eubacteriales</taxon>
        <taxon>Oscillospiraceae</taxon>
        <taxon>Oscillospiraceae incertae sedis</taxon>
    </lineage>
</organism>
<accession>B0MRZ3</accession>
<comment type="caution">
    <text evidence="1">The sequence shown here is derived from an EMBL/GenBank/DDBJ whole genome shotgun (WGS) entry which is preliminary data.</text>
</comment>
<reference evidence="1" key="1">
    <citation type="submission" date="2007-10" db="EMBL/GenBank/DDBJ databases">
        <authorList>
            <person name="Fulton L."/>
            <person name="Clifton S."/>
            <person name="Fulton B."/>
            <person name="Xu J."/>
            <person name="Minx P."/>
            <person name="Pepin K.H."/>
            <person name="Johnson M."/>
            <person name="Thiruvilangam P."/>
            <person name="Bhonagiri V."/>
            <person name="Nash W.E."/>
            <person name="Mardis E.R."/>
            <person name="Wilson R.K."/>
        </authorList>
    </citation>
    <scope>NUCLEOTIDE SEQUENCE [LARGE SCALE GENOMIC DNA]</scope>
    <source>
        <strain evidence="1">DSM 15702</strain>
    </source>
</reference>
<keyword evidence="2" id="KW-1185">Reference proteome</keyword>
<dbReference type="EMBL" id="ABCA03000055">
    <property type="protein sequence ID" value="EDR99561.1"/>
    <property type="molecule type" value="Genomic_DNA"/>
</dbReference>
<dbReference type="Proteomes" id="UP000005326">
    <property type="component" value="Unassembled WGS sequence"/>
</dbReference>
<protein>
    <submittedName>
        <fullName evidence="1">Uncharacterized protein</fullName>
    </submittedName>
</protein>
<evidence type="ECO:0000313" key="1">
    <source>
        <dbReference type="EMBL" id="EDR99561.1"/>
    </source>
</evidence>
<name>B0MRZ3_9FIRM</name>
<reference evidence="1" key="2">
    <citation type="submission" date="2014-06" db="EMBL/GenBank/DDBJ databases">
        <title>Draft genome sequence of Eubacterium siraeum (DSM 15702).</title>
        <authorList>
            <person name="Sudarsanam P."/>
            <person name="Ley R."/>
            <person name="Guruge J."/>
            <person name="Turnbaugh P.J."/>
            <person name="Mahowald M."/>
            <person name="Liep D."/>
            <person name="Gordon J."/>
        </authorList>
    </citation>
    <scope>NUCLEOTIDE SEQUENCE</scope>
    <source>
        <strain evidence="1">DSM 15702</strain>
    </source>
</reference>
<evidence type="ECO:0000313" key="2">
    <source>
        <dbReference type="Proteomes" id="UP000005326"/>
    </source>
</evidence>
<gene>
    <name evidence="1" type="ORF">EUBSIR_02629</name>
</gene>
<dbReference type="AlphaFoldDB" id="B0MRZ3"/>